<dbReference type="GO" id="GO:0016740">
    <property type="term" value="F:transferase activity"/>
    <property type="evidence" value="ECO:0007669"/>
    <property type="project" value="UniProtKB-KW"/>
</dbReference>
<feature type="transmembrane region" description="Helical" evidence="2">
    <location>
        <begin position="375"/>
        <end position="393"/>
    </location>
</feature>
<keyword evidence="2" id="KW-0472">Membrane</keyword>
<evidence type="ECO:0000313" key="4">
    <source>
        <dbReference type="Proteomes" id="UP001500221"/>
    </source>
</evidence>
<keyword evidence="4" id="KW-1185">Reference proteome</keyword>
<dbReference type="RefSeq" id="WP_345454138.1">
    <property type="nucleotide sequence ID" value="NZ_BAABKG010000001.1"/>
</dbReference>
<keyword evidence="2" id="KW-0812">Transmembrane</keyword>
<evidence type="ECO:0000313" key="3">
    <source>
        <dbReference type="EMBL" id="GAA5141974.1"/>
    </source>
</evidence>
<evidence type="ECO:0000256" key="2">
    <source>
        <dbReference type="SAM" id="Phobius"/>
    </source>
</evidence>
<feature type="transmembrane region" description="Helical" evidence="2">
    <location>
        <begin position="182"/>
        <end position="200"/>
    </location>
</feature>
<dbReference type="Proteomes" id="UP001500221">
    <property type="component" value="Unassembled WGS sequence"/>
</dbReference>
<comment type="caution">
    <text evidence="3">The sequence shown here is derived from an EMBL/GenBank/DDBJ whole genome shotgun (WGS) entry which is preliminary data.</text>
</comment>
<feature type="transmembrane region" description="Helical" evidence="2">
    <location>
        <begin position="57"/>
        <end position="75"/>
    </location>
</feature>
<dbReference type="EMBL" id="BAABKG010000001">
    <property type="protein sequence ID" value="GAA5141974.1"/>
    <property type="molecule type" value="Genomic_DNA"/>
</dbReference>
<gene>
    <name evidence="3" type="ORF">GCM10023340_04670</name>
</gene>
<feature type="transmembrane region" description="Helical" evidence="2">
    <location>
        <begin position="351"/>
        <end position="368"/>
    </location>
</feature>
<sequence length="643" mass="68926">MDRLPLGRLRRVVRPHHEGEPDVAPDASPGRHAASSGSETLAPGSRAAAGRPGRIELADLLICGGFLLATIWLYHGLWGDLSRGYLINGGHDQNQWEWYSTVVADNVRHLRNPFETDLQNYPYGVNLAANAAMPGLNIPLAPLTWVFGATLTWAIVLTAGLAGTASGWYWVFSRHLVPNRTAAAIGGGFAAFAPAMISHANAHPNFVVLFVLPFIALKTIQVARGARPVRDGVVLGLLVAWQITLGEEALAIFAMTFVLFAAVWLVAHRHEARAMVRPAATGLGVGAAVCLVIVGFMLYWQFFGPQSFHSLLHGPSGNDVWALTRFATQSVAGAPEAAAAVSLNRTEENAFFGWPLIALVVMLTVWLWRDVTARALAVAAIVMSVLSLGSVITKDRLPTDWPSPWALFDTLPLLDSILESRLAMGAVPLVGGLLAIATHRVWVASSGWGLAPAAADDAADADADPRALPVRLLWAGALAAVLLPIAPKPLLTVERPPVPEFFAGDQWREYVDPGGVVVTAPLPSTGETEPLRWQVATDLQFLLPEGYFVGPTSPEVKDGRYGAVPRPTSTLFSTVDSTGTAAAVTEEDRRLAREDLDFWDAEVVVVGPRANQQALVTTIDALLNRRGVAIGGVVVWDVRDLTD</sequence>
<organism evidence="3 4">
    <name type="scientific">Nocardioides marinquilinus</name>
    <dbReference type="NCBI Taxonomy" id="1210400"/>
    <lineage>
        <taxon>Bacteria</taxon>
        <taxon>Bacillati</taxon>
        <taxon>Actinomycetota</taxon>
        <taxon>Actinomycetes</taxon>
        <taxon>Propionibacteriales</taxon>
        <taxon>Nocardioidaceae</taxon>
        <taxon>Nocardioides</taxon>
    </lineage>
</organism>
<evidence type="ECO:0000256" key="1">
    <source>
        <dbReference type="SAM" id="MobiDB-lite"/>
    </source>
</evidence>
<feature type="region of interest" description="Disordered" evidence="1">
    <location>
        <begin position="15"/>
        <end position="48"/>
    </location>
</feature>
<reference evidence="4" key="1">
    <citation type="journal article" date="2019" name="Int. J. Syst. Evol. Microbiol.">
        <title>The Global Catalogue of Microorganisms (GCM) 10K type strain sequencing project: providing services to taxonomists for standard genome sequencing and annotation.</title>
        <authorList>
            <consortium name="The Broad Institute Genomics Platform"/>
            <consortium name="The Broad Institute Genome Sequencing Center for Infectious Disease"/>
            <person name="Wu L."/>
            <person name="Ma J."/>
        </authorList>
    </citation>
    <scope>NUCLEOTIDE SEQUENCE [LARGE SCALE GENOMIC DNA]</scope>
    <source>
        <strain evidence="4">JCM 18459</strain>
    </source>
</reference>
<keyword evidence="2" id="KW-1133">Transmembrane helix</keyword>
<proteinExistence type="predicted"/>
<feature type="transmembrane region" description="Helical" evidence="2">
    <location>
        <begin position="250"/>
        <end position="267"/>
    </location>
</feature>
<name>A0ABP9P7C2_9ACTN</name>
<accession>A0ABP9P7C2</accession>
<feature type="transmembrane region" description="Helical" evidence="2">
    <location>
        <begin position="143"/>
        <end position="170"/>
    </location>
</feature>
<keyword evidence="3" id="KW-0808">Transferase</keyword>
<feature type="transmembrane region" description="Helical" evidence="2">
    <location>
        <begin position="279"/>
        <end position="302"/>
    </location>
</feature>
<protein>
    <submittedName>
        <fullName evidence="3">Glycosyl transferase</fullName>
    </submittedName>
</protein>